<dbReference type="InterPro" id="IPR041489">
    <property type="entry name" value="PDZ_6"/>
</dbReference>
<evidence type="ECO:0000259" key="18">
    <source>
        <dbReference type="PROSITE" id="PS50106"/>
    </source>
</evidence>
<keyword evidence="7 19" id="KW-0645">Protease</keyword>
<evidence type="ECO:0000256" key="9">
    <source>
        <dbReference type="ARBA" id="ARBA00022737"/>
    </source>
</evidence>
<comment type="function">
    <text evidence="2">Might be efficient in the degradation of transiently denatured and unfolded proteins which accumulate in the periplasm following stress conditions.</text>
</comment>
<dbReference type="EC" id="3.4.21.107" evidence="5"/>
<keyword evidence="20" id="KW-1185">Reference proteome</keyword>
<evidence type="ECO:0000256" key="13">
    <source>
        <dbReference type="ARBA" id="ARBA00023016"/>
    </source>
</evidence>
<feature type="binding site" evidence="16">
    <location>
        <position position="118"/>
    </location>
    <ligand>
        <name>substrate</name>
    </ligand>
</feature>
<evidence type="ECO:0000256" key="17">
    <source>
        <dbReference type="SAM" id="SignalP"/>
    </source>
</evidence>
<gene>
    <name evidence="19" type="ORF">SAMN05421721_10969</name>
</gene>
<dbReference type="STRING" id="195064.SAMN05421721_10969"/>
<organism evidence="19 20">
    <name type="scientific">Ectothiorhodospira mobilis</name>
    <dbReference type="NCBI Taxonomy" id="195064"/>
    <lineage>
        <taxon>Bacteria</taxon>
        <taxon>Pseudomonadati</taxon>
        <taxon>Pseudomonadota</taxon>
        <taxon>Gammaproteobacteria</taxon>
        <taxon>Chromatiales</taxon>
        <taxon>Ectothiorhodospiraceae</taxon>
        <taxon>Ectothiorhodospira</taxon>
    </lineage>
</organism>
<dbReference type="AlphaFoldDB" id="A0A1I4RSH7"/>
<evidence type="ECO:0000256" key="10">
    <source>
        <dbReference type="ARBA" id="ARBA00022764"/>
    </source>
</evidence>
<feature type="binding site" evidence="16">
    <location>
        <begin position="219"/>
        <end position="221"/>
    </location>
    <ligand>
        <name>substrate</name>
    </ligand>
</feature>
<comment type="catalytic activity">
    <reaction evidence="1">
        <text>Acts on substrates that are at least partially unfolded. The cleavage site P1 residue is normally between a pair of hydrophobic residues, such as Val-|-Val.</text>
        <dbReference type="EC" id="3.4.21.107"/>
    </reaction>
</comment>
<protein>
    <recommendedName>
        <fullName evidence="6">Probable periplasmic serine endoprotease DegP-like</fullName>
        <ecNumber evidence="5">3.4.21.107</ecNumber>
    </recommendedName>
    <alternativeName>
        <fullName evidence="14">Protease Do</fullName>
    </alternativeName>
</protein>
<dbReference type="GO" id="GO:0006508">
    <property type="term" value="P:proteolysis"/>
    <property type="evidence" value="ECO:0007669"/>
    <property type="project" value="UniProtKB-KW"/>
</dbReference>
<dbReference type="GO" id="GO:0004252">
    <property type="term" value="F:serine-type endopeptidase activity"/>
    <property type="evidence" value="ECO:0007669"/>
    <property type="project" value="InterPro"/>
</dbReference>
<evidence type="ECO:0000256" key="6">
    <source>
        <dbReference type="ARBA" id="ARBA00013958"/>
    </source>
</evidence>
<dbReference type="PANTHER" id="PTHR22939:SF130">
    <property type="entry name" value="PERIPLASMIC SERINE ENDOPROTEASE DEGP-LIKE-RELATED"/>
    <property type="match status" value="1"/>
</dbReference>
<comment type="similarity">
    <text evidence="4">Belongs to the peptidase S1C family.</text>
</comment>
<dbReference type="Gene3D" id="2.30.42.10">
    <property type="match status" value="2"/>
</dbReference>
<keyword evidence="12" id="KW-0720">Serine protease</keyword>
<accession>A0A1I4RSH7</accession>
<dbReference type="InterPro" id="IPR009003">
    <property type="entry name" value="Peptidase_S1_PA"/>
</dbReference>
<evidence type="ECO:0000256" key="12">
    <source>
        <dbReference type="ARBA" id="ARBA00022825"/>
    </source>
</evidence>
<dbReference type="CDD" id="cd10839">
    <property type="entry name" value="cpPDZ1_DegP-like"/>
    <property type="match status" value="1"/>
</dbReference>
<evidence type="ECO:0000256" key="8">
    <source>
        <dbReference type="ARBA" id="ARBA00022729"/>
    </source>
</evidence>
<evidence type="ECO:0000256" key="7">
    <source>
        <dbReference type="ARBA" id="ARBA00022670"/>
    </source>
</evidence>
<feature type="binding site" evidence="16">
    <location>
        <position position="148"/>
    </location>
    <ligand>
        <name>substrate</name>
    </ligand>
</feature>
<dbReference type="GO" id="GO:0042597">
    <property type="term" value="C:periplasmic space"/>
    <property type="evidence" value="ECO:0007669"/>
    <property type="project" value="UniProtKB-SubCell"/>
</dbReference>
<evidence type="ECO:0000256" key="16">
    <source>
        <dbReference type="PIRSR" id="PIRSR611782-2"/>
    </source>
</evidence>
<dbReference type="Pfam" id="PF13180">
    <property type="entry name" value="PDZ_2"/>
    <property type="match status" value="1"/>
</dbReference>
<feature type="active site" description="Charge relay system" evidence="15">
    <location>
        <position position="118"/>
    </location>
</feature>
<dbReference type="InterPro" id="IPR036034">
    <property type="entry name" value="PDZ_sf"/>
</dbReference>
<keyword evidence="13" id="KW-0346">Stress response</keyword>
<feature type="active site" description="Charge relay system" evidence="15">
    <location>
        <position position="148"/>
    </location>
</feature>
<keyword evidence="11" id="KW-0378">Hydrolase</keyword>
<feature type="signal peptide" evidence="17">
    <location>
        <begin position="1"/>
        <end position="27"/>
    </location>
</feature>
<evidence type="ECO:0000256" key="3">
    <source>
        <dbReference type="ARBA" id="ARBA00004418"/>
    </source>
</evidence>
<evidence type="ECO:0000256" key="4">
    <source>
        <dbReference type="ARBA" id="ARBA00010541"/>
    </source>
</evidence>
<comment type="subcellular location">
    <subcellularLocation>
        <location evidence="3">Periplasm</location>
    </subcellularLocation>
</comment>
<dbReference type="Pfam" id="PF17820">
    <property type="entry name" value="PDZ_6"/>
    <property type="match status" value="1"/>
</dbReference>
<evidence type="ECO:0000256" key="2">
    <source>
        <dbReference type="ARBA" id="ARBA00002610"/>
    </source>
</evidence>
<evidence type="ECO:0000256" key="5">
    <source>
        <dbReference type="ARBA" id="ARBA00013035"/>
    </source>
</evidence>
<keyword evidence="8 17" id="KW-0732">Signal</keyword>
<feature type="domain" description="PDZ" evidence="18">
    <location>
        <begin position="277"/>
        <end position="329"/>
    </location>
</feature>
<feature type="chain" id="PRO_5038706734" description="Probable periplasmic serine endoprotease DegP-like" evidence="17">
    <location>
        <begin position="28"/>
        <end position="485"/>
    </location>
</feature>
<keyword evidence="10" id="KW-0574">Periplasm</keyword>
<dbReference type="Pfam" id="PF13365">
    <property type="entry name" value="Trypsin_2"/>
    <property type="match status" value="1"/>
</dbReference>
<dbReference type="FunFam" id="2.40.10.120:FF:000007">
    <property type="entry name" value="Periplasmic serine endoprotease DegP-like"/>
    <property type="match status" value="1"/>
</dbReference>
<dbReference type="EMBL" id="FOUO01000009">
    <property type="protein sequence ID" value="SFM55175.1"/>
    <property type="molecule type" value="Genomic_DNA"/>
</dbReference>
<dbReference type="InterPro" id="IPR011782">
    <property type="entry name" value="Pept_S1C_Do"/>
</dbReference>
<evidence type="ECO:0000256" key="14">
    <source>
        <dbReference type="ARBA" id="ARBA00032850"/>
    </source>
</evidence>
<evidence type="ECO:0000256" key="11">
    <source>
        <dbReference type="ARBA" id="ARBA00022801"/>
    </source>
</evidence>
<feature type="active site" description="Charge relay system" evidence="15">
    <location>
        <position position="221"/>
    </location>
</feature>
<dbReference type="SUPFAM" id="SSF50494">
    <property type="entry name" value="Trypsin-like serine proteases"/>
    <property type="match status" value="1"/>
</dbReference>
<dbReference type="Proteomes" id="UP000199556">
    <property type="component" value="Unassembled WGS sequence"/>
</dbReference>
<dbReference type="NCBIfam" id="TIGR02037">
    <property type="entry name" value="degP_htrA_DO"/>
    <property type="match status" value="1"/>
</dbReference>
<proteinExistence type="inferred from homology"/>
<evidence type="ECO:0000256" key="15">
    <source>
        <dbReference type="PIRSR" id="PIRSR611782-1"/>
    </source>
</evidence>
<dbReference type="SUPFAM" id="SSF50156">
    <property type="entry name" value="PDZ domain-like"/>
    <property type="match status" value="2"/>
</dbReference>
<evidence type="ECO:0000256" key="1">
    <source>
        <dbReference type="ARBA" id="ARBA00001772"/>
    </source>
</evidence>
<name>A0A1I4RSH7_ECTMO</name>
<dbReference type="PROSITE" id="PS50106">
    <property type="entry name" value="PDZ"/>
    <property type="match status" value="2"/>
</dbReference>
<dbReference type="SMART" id="SM00228">
    <property type="entry name" value="PDZ"/>
    <property type="match status" value="2"/>
</dbReference>
<dbReference type="PRINTS" id="PR00834">
    <property type="entry name" value="PROTEASES2C"/>
</dbReference>
<dbReference type="PANTHER" id="PTHR22939">
    <property type="entry name" value="SERINE PROTEASE FAMILY S1C HTRA-RELATED"/>
    <property type="match status" value="1"/>
</dbReference>
<keyword evidence="9" id="KW-0677">Repeat</keyword>
<dbReference type="InterPro" id="IPR001478">
    <property type="entry name" value="PDZ"/>
</dbReference>
<sequence length="485" mass="51712">MIKTLMRRTAILCLLGAVALAAAPLQARDLPDFVPLVEKHSPAVVNISTSRKVSGPEGFGHPPLELPEGLPEDSPFGDLFRHFFGEGGPGVPRREFDSESLGSGFILSRDGYVVTNHHVVKDAEAIEVRLSDRRTFEAEVVGSDPKTDIALLRIDARDLPILELGDSRDVKVGEWVLAIGSPFGFDHSVTAGIVSAKGRSLPSESYVPFIQTDVAINPGNSGGPLFNLDGEVIGINSQIYSRTGGFMGLSFAIPAEVARDVVDQIREKGHVTRGWLGVLIQEVTRELADSLGMDRPTGALVAQVLPDSPAKAAGLQAGDVIISFNGHEIPRSAALPPVVGAAPVGEGAEVEILRDGEPMTLEVTIEELPEEEKMARGPAQGSEPAEEDRGLAGELLGMEVAPIPAEVRERLELPEGGVLVTDVTAGPAARAGIFPGDVLLMINHTALESPDQLEAMLEELPRGRVARVLVQRERGPIWLPLEIPE</sequence>
<dbReference type="Gene3D" id="2.40.10.120">
    <property type="match status" value="1"/>
</dbReference>
<evidence type="ECO:0000313" key="20">
    <source>
        <dbReference type="Proteomes" id="UP000199556"/>
    </source>
</evidence>
<evidence type="ECO:0000313" key="19">
    <source>
        <dbReference type="EMBL" id="SFM55175.1"/>
    </source>
</evidence>
<dbReference type="InterPro" id="IPR001940">
    <property type="entry name" value="Peptidase_S1C"/>
</dbReference>
<reference evidence="19 20" key="1">
    <citation type="submission" date="2016-10" db="EMBL/GenBank/DDBJ databases">
        <authorList>
            <person name="de Groot N.N."/>
        </authorList>
    </citation>
    <scope>NUCLEOTIDE SEQUENCE [LARGE SCALE GENOMIC DNA]</scope>
    <source>
        <strain evidence="19 20">DSM 4180</strain>
    </source>
</reference>
<feature type="domain" description="PDZ" evidence="18">
    <location>
        <begin position="384"/>
        <end position="474"/>
    </location>
</feature>